<feature type="domain" description="Nephrocystin 3-like N-terminal" evidence="3">
    <location>
        <begin position="95"/>
        <end position="245"/>
    </location>
</feature>
<evidence type="ECO:0000256" key="1">
    <source>
        <dbReference type="ARBA" id="ARBA00022737"/>
    </source>
</evidence>
<dbReference type="Pfam" id="PF22939">
    <property type="entry name" value="WHD_GPIID"/>
    <property type="match status" value="1"/>
</dbReference>
<dbReference type="InterPro" id="IPR056884">
    <property type="entry name" value="NPHP3-like_N"/>
</dbReference>
<dbReference type="Proteomes" id="UP000800200">
    <property type="component" value="Unassembled WGS sequence"/>
</dbReference>
<reference evidence="4" key="1">
    <citation type="journal article" date="2020" name="Stud. Mycol.">
        <title>101 Dothideomycetes genomes: a test case for predicting lifestyles and emergence of pathogens.</title>
        <authorList>
            <person name="Haridas S."/>
            <person name="Albert R."/>
            <person name="Binder M."/>
            <person name="Bloem J."/>
            <person name="Labutti K."/>
            <person name="Salamov A."/>
            <person name="Andreopoulos B."/>
            <person name="Baker S."/>
            <person name="Barry K."/>
            <person name="Bills G."/>
            <person name="Bluhm B."/>
            <person name="Cannon C."/>
            <person name="Castanera R."/>
            <person name="Culley D."/>
            <person name="Daum C."/>
            <person name="Ezra D."/>
            <person name="Gonzalez J."/>
            <person name="Henrissat B."/>
            <person name="Kuo A."/>
            <person name="Liang C."/>
            <person name="Lipzen A."/>
            <person name="Lutzoni F."/>
            <person name="Magnuson J."/>
            <person name="Mondo S."/>
            <person name="Nolan M."/>
            <person name="Ohm R."/>
            <person name="Pangilinan J."/>
            <person name="Park H.-J."/>
            <person name="Ramirez L."/>
            <person name="Alfaro M."/>
            <person name="Sun H."/>
            <person name="Tritt A."/>
            <person name="Yoshinaga Y."/>
            <person name="Zwiers L.-H."/>
            <person name="Turgeon B."/>
            <person name="Goodwin S."/>
            <person name="Spatafora J."/>
            <person name="Crous P."/>
            <person name="Grigoriev I."/>
        </authorList>
    </citation>
    <scope>NUCLEOTIDE SEQUENCE</scope>
    <source>
        <strain evidence="4">CBS 207.26</strain>
    </source>
</reference>
<dbReference type="PANTHER" id="PTHR10039:SF15">
    <property type="entry name" value="NACHT DOMAIN-CONTAINING PROTEIN"/>
    <property type="match status" value="1"/>
</dbReference>
<evidence type="ECO:0000259" key="2">
    <source>
        <dbReference type="Pfam" id="PF22939"/>
    </source>
</evidence>
<dbReference type="PANTHER" id="PTHR10039">
    <property type="entry name" value="AMELOGENIN"/>
    <property type="match status" value="1"/>
</dbReference>
<evidence type="ECO:0000313" key="4">
    <source>
        <dbReference type="EMBL" id="KAF2187469.1"/>
    </source>
</evidence>
<keyword evidence="1" id="KW-0677">Repeat</keyword>
<organism evidence="4 5">
    <name type="scientific">Zopfia rhizophila CBS 207.26</name>
    <dbReference type="NCBI Taxonomy" id="1314779"/>
    <lineage>
        <taxon>Eukaryota</taxon>
        <taxon>Fungi</taxon>
        <taxon>Dikarya</taxon>
        <taxon>Ascomycota</taxon>
        <taxon>Pezizomycotina</taxon>
        <taxon>Dothideomycetes</taxon>
        <taxon>Dothideomycetes incertae sedis</taxon>
        <taxon>Zopfiaceae</taxon>
        <taxon>Zopfia</taxon>
    </lineage>
</organism>
<feature type="domain" description="GPI inositol-deacylase winged helix" evidence="2">
    <location>
        <begin position="364"/>
        <end position="442"/>
    </location>
</feature>
<dbReference type="EMBL" id="ML994627">
    <property type="protein sequence ID" value="KAF2187469.1"/>
    <property type="molecule type" value="Genomic_DNA"/>
</dbReference>
<dbReference type="Pfam" id="PF24883">
    <property type="entry name" value="NPHP3_N"/>
    <property type="match status" value="1"/>
</dbReference>
<dbReference type="OrthoDB" id="195446at2759"/>
<accession>A0A6A6EA82</accession>
<proteinExistence type="predicted"/>
<protein>
    <recommendedName>
        <fullName evidence="6">NACHT domain-containing protein</fullName>
    </recommendedName>
</protein>
<dbReference type="InterPro" id="IPR027417">
    <property type="entry name" value="P-loop_NTPase"/>
</dbReference>
<dbReference type="InterPro" id="IPR054471">
    <property type="entry name" value="GPIID_WHD"/>
</dbReference>
<dbReference type="Gene3D" id="3.40.50.300">
    <property type="entry name" value="P-loop containing nucleotide triphosphate hydrolases"/>
    <property type="match status" value="1"/>
</dbReference>
<evidence type="ECO:0000313" key="5">
    <source>
        <dbReference type="Proteomes" id="UP000800200"/>
    </source>
</evidence>
<keyword evidence="5" id="KW-1185">Reference proteome</keyword>
<dbReference type="AlphaFoldDB" id="A0A6A6EA82"/>
<gene>
    <name evidence="4" type="ORF">K469DRAFT_685938</name>
</gene>
<evidence type="ECO:0000259" key="3">
    <source>
        <dbReference type="Pfam" id="PF24883"/>
    </source>
</evidence>
<sequence>MLVEAIEREKSLLRLALTDEYRLLIRAIKNNSGGNQRLLLELSYMIKGKSMSLENDIQELRKQNINTDQQAILNWLNPIDYASQQSDFLSRRQEGTGQWLLESAEFQGWLNNRKQSLFCPGIPGAGKTILTSIVIEKLYNHFQDDGNVSIAHLYCNFRRKNEQDTLDLLANMLKQLTQSLSTVPESLKSLYDNLSSKMARPSFEDISKAVFSVVALQNRACVLVDALDECQPTAGNALKLLTFLFNLQIRASDEDLRRYLQGHMSQLPRLVQTKQGLQEQIVAEITKFVDGMYVVRLTRGDAYADGHQGSSCHSSLSSLEDKTTPKAMKTALAQLRQDVSIPNRDEKQELLGRAYGQAMERIQSQKAGFKALAERVPSWIVCAKRQLTTIELQHALAIEPDELALDMDNPLEAEDMSLVCAGLVTIDEDAGIIRPVHYTLQECFEGTWNTWFPRATAAITKACVTYLSFKAFESGWCPTGEQFEARLRSYPLYDYAARF</sequence>
<name>A0A6A6EA82_9PEZI</name>
<evidence type="ECO:0008006" key="6">
    <source>
        <dbReference type="Google" id="ProtNLM"/>
    </source>
</evidence>